<evidence type="ECO:0000256" key="6">
    <source>
        <dbReference type="ARBA" id="ARBA00022989"/>
    </source>
</evidence>
<evidence type="ECO:0000256" key="4">
    <source>
        <dbReference type="ARBA" id="ARBA00022475"/>
    </source>
</evidence>
<evidence type="ECO:0000256" key="7">
    <source>
        <dbReference type="ARBA" id="ARBA00023136"/>
    </source>
</evidence>
<dbReference type="GO" id="GO:0022857">
    <property type="term" value="F:transmembrane transporter activity"/>
    <property type="evidence" value="ECO:0007669"/>
    <property type="project" value="InterPro"/>
</dbReference>
<evidence type="ECO:0000259" key="9">
    <source>
        <dbReference type="PROSITE" id="PS50850"/>
    </source>
</evidence>
<dbReference type="GO" id="GO:0016020">
    <property type="term" value="C:membrane"/>
    <property type="evidence" value="ECO:0007669"/>
    <property type="project" value="TreeGrafter"/>
</dbReference>
<comment type="caution">
    <text evidence="10">The sequence shown here is derived from an EMBL/GenBank/DDBJ whole genome shotgun (WGS) entry which is preliminary data.</text>
</comment>
<feature type="transmembrane region" description="Helical" evidence="8">
    <location>
        <begin position="303"/>
        <end position="321"/>
    </location>
</feature>
<feature type="domain" description="Major facilitator superfamily (MFS) profile" evidence="9">
    <location>
        <begin position="30"/>
        <end position="415"/>
    </location>
</feature>
<dbReference type="Proteomes" id="UP001236270">
    <property type="component" value="Unassembled WGS sequence"/>
</dbReference>
<name>A0AAW8HKF0_PLUGE</name>
<accession>A0AAW8HKF0</accession>
<feature type="transmembrane region" description="Helical" evidence="8">
    <location>
        <begin position="74"/>
        <end position="92"/>
    </location>
</feature>
<feature type="transmembrane region" description="Helical" evidence="8">
    <location>
        <begin position="237"/>
        <end position="257"/>
    </location>
</feature>
<dbReference type="InterPro" id="IPR051788">
    <property type="entry name" value="MFS_Transporter"/>
</dbReference>
<dbReference type="GO" id="GO:0012505">
    <property type="term" value="C:endomembrane system"/>
    <property type="evidence" value="ECO:0007669"/>
    <property type="project" value="UniProtKB-SubCell"/>
</dbReference>
<dbReference type="PANTHER" id="PTHR23514:SF3">
    <property type="entry name" value="BYPASS OF STOP CODON PROTEIN 6"/>
    <property type="match status" value="1"/>
</dbReference>
<feature type="transmembrane region" description="Helical" evidence="8">
    <location>
        <begin position="360"/>
        <end position="386"/>
    </location>
</feature>
<evidence type="ECO:0000256" key="3">
    <source>
        <dbReference type="ARBA" id="ARBA00022448"/>
    </source>
</evidence>
<dbReference type="InterPro" id="IPR020846">
    <property type="entry name" value="MFS_dom"/>
</dbReference>
<evidence type="ECO:0000256" key="8">
    <source>
        <dbReference type="SAM" id="Phobius"/>
    </source>
</evidence>
<feature type="transmembrane region" description="Helical" evidence="8">
    <location>
        <begin position="392"/>
        <end position="411"/>
    </location>
</feature>
<dbReference type="InterPro" id="IPR036259">
    <property type="entry name" value="MFS_trans_sf"/>
</dbReference>
<dbReference type="InterPro" id="IPR011701">
    <property type="entry name" value="MFS"/>
</dbReference>
<dbReference type="Pfam" id="PF07690">
    <property type="entry name" value="MFS_1"/>
    <property type="match status" value="1"/>
</dbReference>
<evidence type="ECO:0000313" key="10">
    <source>
        <dbReference type="EMBL" id="MDQ2309121.1"/>
    </source>
</evidence>
<evidence type="ECO:0000256" key="1">
    <source>
        <dbReference type="ARBA" id="ARBA00004127"/>
    </source>
</evidence>
<dbReference type="NCBIfam" id="NF002982">
    <property type="entry name" value="PRK03699.1"/>
    <property type="match status" value="1"/>
</dbReference>
<dbReference type="Gene3D" id="1.20.1250.20">
    <property type="entry name" value="MFS general substrate transporter like domains"/>
    <property type="match status" value="2"/>
</dbReference>
<feature type="transmembrane region" description="Helical" evidence="8">
    <location>
        <begin position="327"/>
        <end position="348"/>
    </location>
</feature>
<dbReference type="PANTHER" id="PTHR23514">
    <property type="entry name" value="BYPASS OF STOP CODON PROTEIN 6"/>
    <property type="match status" value="1"/>
</dbReference>
<dbReference type="AlphaFoldDB" id="A0AAW8HKF0"/>
<proteinExistence type="inferred from homology"/>
<evidence type="ECO:0000313" key="11">
    <source>
        <dbReference type="Proteomes" id="UP001236270"/>
    </source>
</evidence>
<keyword evidence="5 8" id="KW-0812">Transmembrane</keyword>
<reference evidence="10" key="1">
    <citation type="submission" date="2023-08" db="EMBL/GenBank/DDBJ databases">
        <title>WGS of pathogenic bacterial species, Los Angeles County Public Health Laboratories.</title>
        <authorList>
            <person name="Garrigues J.M."/>
            <person name="Green N.M."/>
        </authorList>
    </citation>
    <scope>NUCLEOTIDE SEQUENCE</scope>
    <source>
        <strain evidence="10">LACPHL-BACT-2023-00068</strain>
    </source>
</reference>
<comment type="similarity">
    <text evidence="2">Belongs to the major facilitator superfamily.</text>
</comment>
<dbReference type="EMBL" id="JAVDNV010000005">
    <property type="protein sequence ID" value="MDQ2309121.1"/>
    <property type="molecule type" value="Genomic_DNA"/>
</dbReference>
<keyword evidence="7 8" id="KW-0472">Membrane</keyword>
<dbReference type="PROSITE" id="PS50850">
    <property type="entry name" value="MFS"/>
    <property type="match status" value="1"/>
</dbReference>
<evidence type="ECO:0000256" key="5">
    <source>
        <dbReference type="ARBA" id="ARBA00022692"/>
    </source>
</evidence>
<comment type="subcellular location">
    <subcellularLocation>
        <location evidence="1">Endomembrane system</location>
        <topology evidence="1">Multi-pass membrane protein</topology>
    </subcellularLocation>
</comment>
<feature type="transmembrane region" description="Helical" evidence="8">
    <location>
        <begin position="189"/>
        <end position="210"/>
    </location>
</feature>
<protein>
    <submittedName>
        <fullName evidence="10">MFS transporter TsgA</fullName>
    </submittedName>
</protein>
<keyword evidence="3" id="KW-0813">Transport</keyword>
<organism evidence="10 11">
    <name type="scientific">Pluralibacter gergoviae</name>
    <name type="common">Enterobacter gergoviae</name>
    <dbReference type="NCBI Taxonomy" id="61647"/>
    <lineage>
        <taxon>Bacteria</taxon>
        <taxon>Pseudomonadati</taxon>
        <taxon>Pseudomonadota</taxon>
        <taxon>Gammaproteobacteria</taxon>
        <taxon>Enterobacterales</taxon>
        <taxon>Enterobacteriaceae</taxon>
        <taxon>Pluralibacter</taxon>
    </lineage>
</organism>
<feature type="transmembrane region" description="Helical" evidence="8">
    <location>
        <begin position="99"/>
        <end position="117"/>
    </location>
</feature>
<keyword evidence="4" id="KW-1003">Cell membrane</keyword>
<sequence>MSFQVYSIGLRTWVLNVNSNWRCAEVIMRQKAIMMVIAFLSYMGMAAFVTQIGILISPMASYFGVSAVEMGARFSFLTAGTLTGTFIALFMFDKFSIKRSYMILYIPLLVCGAIISLTPNIHILSAAMFILGIGCGAGLSAGAVIISKTFDDNQRASMFMITDCAFSLSGFIYPGMTTFTLAVGLSWKYGFTAALVCIVLILLALPFVTFPKVSKKEQMGAEQRVEYSTQSIWIGRVFLYGFLLCMYLIGQNVLMTWGPNYLIERFSVTATESNMVISYYWGAAVIGLILSSIIVMKIPPRKFMIFATSMGTLLTFTMYTAPSFNVFIAATTLLGFFTSCIFKMGIAIGSMQVKNAPPRLVTFLLLSGTIGAMIAPAVSAFIVHLLSLKVSMLLVFISYLSVFLAFITVYYKEIKEIGVNHSEKASAAH</sequence>
<dbReference type="SUPFAM" id="SSF103473">
    <property type="entry name" value="MFS general substrate transporter"/>
    <property type="match status" value="1"/>
</dbReference>
<feature type="transmembrane region" description="Helical" evidence="8">
    <location>
        <begin position="158"/>
        <end position="183"/>
    </location>
</feature>
<keyword evidence="6 8" id="KW-1133">Transmembrane helix</keyword>
<feature type="transmembrane region" description="Helical" evidence="8">
    <location>
        <begin position="123"/>
        <end position="146"/>
    </location>
</feature>
<evidence type="ECO:0000256" key="2">
    <source>
        <dbReference type="ARBA" id="ARBA00008335"/>
    </source>
</evidence>
<feature type="transmembrane region" description="Helical" evidence="8">
    <location>
        <begin position="277"/>
        <end position="296"/>
    </location>
</feature>
<feature type="transmembrane region" description="Helical" evidence="8">
    <location>
        <begin position="32"/>
        <end position="54"/>
    </location>
</feature>
<gene>
    <name evidence="10" type="primary">tsgA</name>
    <name evidence="10" type="ORF">RBJ30_08415</name>
</gene>